<comment type="caution">
    <text evidence="14">The sequence shown here is derived from an EMBL/GenBank/DDBJ whole genome shotgun (WGS) entry which is preliminary data.</text>
</comment>
<dbReference type="Proteomes" id="UP000244978">
    <property type="component" value="Unassembled WGS sequence"/>
</dbReference>
<dbReference type="GO" id="GO:0016989">
    <property type="term" value="F:sigma factor antagonist activity"/>
    <property type="evidence" value="ECO:0007669"/>
    <property type="project" value="TreeGrafter"/>
</dbReference>
<evidence type="ECO:0000259" key="13">
    <source>
        <dbReference type="Pfam" id="PF10099"/>
    </source>
</evidence>
<dbReference type="PANTHER" id="PTHR37461">
    <property type="entry name" value="ANTI-SIGMA-K FACTOR RSKA"/>
    <property type="match status" value="1"/>
</dbReference>
<evidence type="ECO:0000256" key="1">
    <source>
        <dbReference type="ARBA" id="ARBA00004167"/>
    </source>
</evidence>
<keyword evidence="3" id="KW-1003">Cell membrane</keyword>
<keyword evidence="8" id="KW-0804">Transcription</keyword>
<proteinExistence type="predicted"/>
<comment type="subcellular location">
    <subcellularLocation>
        <location evidence="2">Cell membrane</location>
    </subcellularLocation>
    <subcellularLocation>
        <location evidence="1">Membrane</location>
        <topology evidence="1">Single-pass membrane protein</topology>
    </subcellularLocation>
</comment>
<evidence type="ECO:0000256" key="6">
    <source>
        <dbReference type="ARBA" id="ARBA00023015"/>
    </source>
</evidence>
<dbReference type="InterPro" id="IPR041916">
    <property type="entry name" value="Anti_sigma_zinc_sf"/>
</dbReference>
<dbReference type="InterPro" id="IPR018764">
    <property type="entry name" value="RskA_C"/>
</dbReference>
<dbReference type="AlphaFoldDB" id="A0A2U1T2P4"/>
<protein>
    <recommendedName>
        <fullName evidence="10">Regulator of SigK</fullName>
    </recommendedName>
    <alternativeName>
        <fullName evidence="9">Sigma-K anti-sigma factor RskA</fullName>
    </alternativeName>
</protein>
<sequence length="290" mass="29817">MSDRLRELAALNAVGALDPQQQAEFDSLISSSADARAEAAAFDRTSELLAAAAEPVAPSAALRASLLSQVAATPQLSPVDSASDDDSRGTGSPGPRGNEPGAHEAEGREPDVREPDAHESRATDPPVGPAESASRRRWFTRPVVILGSAAAALALFFGGTAVGIGIASNSFSVEQATALADLQAAPDAQQAQTVLDDGTSATLIWSLEQRRSAIMIDDLDALPEGETYQLWYIGEDGVVADGTFEAAPEGTTWRVLDGLMSEGDAVGVTIEPEGGSPTPSGDPIIVLGSA</sequence>
<feature type="compositionally biased region" description="Basic and acidic residues" evidence="11">
    <location>
        <begin position="101"/>
        <end position="122"/>
    </location>
</feature>
<dbReference type="Pfam" id="PF10099">
    <property type="entry name" value="RskA_C"/>
    <property type="match status" value="1"/>
</dbReference>
<gene>
    <name evidence="14" type="ORF">DF220_10195</name>
</gene>
<evidence type="ECO:0000256" key="12">
    <source>
        <dbReference type="SAM" id="Phobius"/>
    </source>
</evidence>
<dbReference type="GO" id="GO:0006417">
    <property type="term" value="P:regulation of translation"/>
    <property type="evidence" value="ECO:0007669"/>
    <property type="project" value="TreeGrafter"/>
</dbReference>
<feature type="region of interest" description="Disordered" evidence="11">
    <location>
        <begin position="75"/>
        <end position="134"/>
    </location>
</feature>
<dbReference type="InterPro" id="IPR051474">
    <property type="entry name" value="Anti-sigma-K/W_factor"/>
</dbReference>
<evidence type="ECO:0000313" key="14">
    <source>
        <dbReference type="EMBL" id="PWB98155.1"/>
    </source>
</evidence>
<evidence type="ECO:0000313" key="15">
    <source>
        <dbReference type="Proteomes" id="UP000244978"/>
    </source>
</evidence>
<evidence type="ECO:0000256" key="8">
    <source>
        <dbReference type="ARBA" id="ARBA00023163"/>
    </source>
</evidence>
<keyword evidence="5 12" id="KW-1133">Transmembrane helix</keyword>
<organism evidence="14 15">
    <name type="scientific">Homoserinimonas hongtaonis</name>
    <dbReference type="NCBI Taxonomy" id="2079791"/>
    <lineage>
        <taxon>Bacteria</taxon>
        <taxon>Bacillati</taxon>
        <taxon>Actinomycetota</taxon>
        <taxon>Actinomycetes</taxon>
        <taxon>Micrococcales</taxon>
        <taxon>Microbacteriaceae</taxon>
        <taxon>Homoserinimonas</taxon>
    </lineage>
</organism>
<keyword evidence="6" id="KW-0805">Transcription regulation</keyword>
<reference evidence="15" key="1">
    <citation type="submission" date="2018-04" db="EMBL/GenBank/DDBJ databases">
        <authorList>
            <person name="Liu S."/>
            <person name="Wang Z."/>
            <person name="Li J."/>
        </authorList>
    </citation>
    <scope>NUCLEOTIDE SEQUENCE [LARGE SCALE GENOMIC DNA]</scope>
    <source>
        <strain evidence="15">S1194</strain>
    </source>
</reference>
<dbReference type="EMBL" id="QEEX01000001">
    <property type="protein sequence ID" value="PWB98155.1"/>
    <property type="molecule type" value="Genomic_DNA"/>
</dbReference>
<dbReference type="PANTHER" id="PTHR37461:SF1">
    <property type="entry name" value="ANTI-SIGMA-K FACTOR RSKA"/>
    <property type="match status" value="1"/>
</dbReference>
<evidence type="ECO:0000256" key="2">
    <source>
        <dbReference type="ARBA" id="ARBA00004236"/>
    </source>
</evidence>
<evidence type="ECO:0000256" key="4">
    <source>
        <dbReference type="ARBA" id="ARBA00022692"/>
    </source>
</evidence>
<evidence type="ECO:0000256" key="7">
    <source>
        <dbReference type="ARBA" id="ARBA00023136"/>
    </source>
</evidence>
<feature type="transmembrane region" description="Helical" evidence="12">
    <location>
        <begin position="143"/>
        <end position="167"/>
    </location>
</feature>
<evidence type="ECO:0000256" key="9">
    <source>
        <dbReference type="ARBA" id="ARBA00029829"/>
    </source>
</evidence>
<name>A0A2U1T2P4_9MICO</name>
<dbReference type="GO" id="GO:0005886">
    <property type="term" value="C:plasma membrane"/>
    <property type="evidence" value="ECO:0007669"/>
    <property type="project" value="UniProtKB-SubCell"/>
</dbReference>
<keyword evidence="7 12" id="KW-0472">Membrane</keyword>
<evidence type="ECO:0000256" key="11">
    <source>
        <dbReference type="SAM" id="MobiDB-lite"/>
    </source>
</evidence>
<keyword evidence="4 12" id="KW-0812">Transmembrane</keyword>
<dbReference type="RefSeq" id="WP_108997925.1">
    <property type="nucleotide sequence ID" value="NZ_QEEX01000001.1"/>
</dbReference>
<evidence type="ECO:0000256" key="10">
    <source>
        <dbReference type="ARBA" id="ARBA00030803"/>
    </source>
</evidence>
<keyword evidence="15" id="KW-1185">Reference proteome</keyword>
<evidence type="ECO:0000256" key="3">
    <source>
        <dbReference type="ARBA" id="ARBA00022475"/>
    </source>
</evidence>
<accession>A0A2U1T2P4</accession>
<feature type="domain" description="Anti-sigma K factor RskA C-terminal" evidence="13">
    <location>
        <begin position="148"/>
        <end position="282"/>
    </location>
</feature>
<dbReference type="Gene3D" id="1.10.10.1320">
    <property type="entry name" value="Anti-sigma factor, zinc-finger domain"/>
    <property type="match status" value="1"/>
</dbReference>
<evidence type="ECO:0000256" key="5">
    <source>
        <dbReference type="ARBA" id="ARBA00022989"/>
    </source>
</evidence>